<evidence type="ECO:0000313" key="2">
    <source>
        <dbReference type="Proteomes" id="UP000027180"/>
    </source>
</evidence>
<name>A0A060I948_RHIET</name>
<reference evidence="1 2" key="1">
    <citation type="submission" date="2013-12" db="EMBL/GenBank/DDBJ databases">
        <title>Complete genome sequence of Rhizobium etli bv. mimosae IE4771.</title>
        <authorList>
            <person name="Bustos P."/>
            <person name="Santamaria R.I."/>
            <person name="Lozano L."/>
            <person name="Ormeno-Orrillo E."/>
            <person name="Rogel M.A."/>
            <person name="Romero D."/>
            <person name="Cevallos M.A."/>
            <person name="Martinez-Romero E."/>
            <person name="Gonzalez V."/>
        </authorList>
    </citation>
    <scope>NUCLEOTIDE SEQUENCE [LARGE SCALE GENOMIC DNA]</scope>
    <source>
        <strain evidence="1 2">IE4771</strain>
    </source>
</reference>
<proteinExistence type="predicted"/>
<dbReference type="HOGENOM" id="CLU_2828212_0_0_5"/>
<organism evidence="1 2">
    <name type="scientific">Rhizobium etli bv. mimosae str. IE4771</name>
    <dbReference type="NCBI Taxonomy" id="1432050"/>
    <lineage>
        <taxon>Bacteria</taxon>
        <taxon>Pseudomonadati</taxon>
        <taxon>Pseudomonadota</taxon>
        <taxon>Alphaproteobacteria</taxon>
        <taxon>Hyphomicrobiales</taxon>
        <taxon>Rhizobiaceae</taxon>
        <taxon>Rhizobium/Agrobacterium group</taxon>
        <taxon>Rhizobium</taxon>
    </lineage>
</organism>
<sequence length="66" mass="7271">MLDVPDEAASVHFGFFLKGHGKVWARNFRIEVVSDLATATNMLQQPGESKRLPSQPINLDFDADAA</sequence>
<dbReference type="Proteomes" id="UP000027180">
    <property type="component" value="Chromosome"/>
</dbReference>
<dbReference type="EMBL" id="CP006986">
    <property type="protein sequence ID" value="AIC28106.1"/>
    <property type="molecule type" value="Genomic_DNA"/>
</dbReference>
<protein>
    <submittedName>
        <fullName evidence="1">Uncharacterized protein</fullName>
    </submittedName>
</protein>
<dbReference type="KEGG" id="rei:IE4771_CH03012"/>
<evidence type="ECO:0000313" key="1">
    <source>
        <dbReference type="EMBL" id="AIC28106.1"/>
    </source>
</evidence>
<dbReference type="AlphaFoldDB" id="A0A060I948"/>
<gene>
    <name evidence="1" type="ORF">IE4771_CH03012</name>
</gene>
<accession>A0A060I948</accession>